<dbReference type="CDD" id="cd00336">
    <property type="entry name" value="Ribosomal_L22"/>
    <property type="match status" value="1"/>
</dbReference>
<keyword evidence="2 7" id="KW-0699">rRNA-binding</keyword>
<dbReference type="InterPro" id="IPR005727">
    <property type="entry name" value="Ribosomal_uL22_bac/chlpt-type"/>
</dbReference>
<dbReference type="InterPro" id="IPR047867">
    <property type="entry name" value="Ribosomal_uL22_bac/org-type"/>
</dbReference>
<evidence type="ECO:0000256" key="7">
    <source>
        <dbReference type="HAMAP-Rule" id="MF_01331"/>
    </source>
</evidence>
<dbReference type="InterPro" id="IPR018260">
    <property type="entry name" value="Ribosomal_uL22_CS"/>
</dbReference>
<sequence length="119" mass="13158">MESKKLSAGEVKSKAIHRYARITPQKARRVAKLIVGKDAATATVMLKFMPYRGAKLVGKILKSAMANAEQKNAAEPEKMKLINVLVDQGPMMKRMIPRAMGRANIIKKKTSHITVVLSE</sequence>
<dbReference type="SUPFAM" id="SSF54843">
    <property type="entry name" value="Ribosomal protein L22"/>
    <property type="match status" value="1"/>
</dbReference>
<dbReference type="Proteomes" id="UP000060487">
    <property type="component" value="Unassembled WGS sequence"/>
</dbReference>
<evidence type="ECO:0000256" key="9">
    <source>
        <dbReference type="RuleBase" id="RU004006"/>
    </source>
</evidence>
<dbReference type="Pfam" id="PF00237">
    <property type="entry name" value="Ribosomal_L22"/>
    <property type="match status" value="1"/>
</dbReference>
<evidence type="ECO:0000256" key="2">
    <source>
        <dbReference type="ARBA" id="ARBA00022730"/>
    </source>
</evidence>
<dbReference type="NCBIfam" id="TIGR01044">
    <property type="entry name" value="rplV_bact"/>
    <property type="match status" value="1"/>
</dbReference>
<dbReference type="InterPro" id="IPR001063">
    <property type="entry name" value="Ribosomal_uL22"/>
</dbReference>
<dbReference type="GO" id="GO:0005840">
    <property type="term" value="C:ribosome"/>
    <property type="evidence" value="ECO:0007669"/>
    <property type="project" value="UniProtKB-KW"/>
</dbReference>
<evidence type="ECO:0000256" key="5">
    <source>
        <dbReference type="ARBA" id="ARBA00023274"/>
    </source>
</evidence>
<comment type="function">
    <text evidence="7">The globular domain of the protein is located near the polypeptide exit tunnel on the outside of the subunit, while an extended beta-hairpin is found that lines the wall of the exit tunnel in the center of the 70S ribosome.</text>
</comment>
<dbReference type="HAMAP" id="MF_01331_B">
    <property type="entry name" value="Ribosomal_uL22_B"/>
    <property type="match status" value="1"/>
</dbReference>
<comment type="subunit">
    <text evidence="7 9">Part of the 50S ribosomal subunit.</text>
</comment>
<evidence type="ECO:0000256" key="4">
    <source>
        <dbReference type="ARBA" id="ARBA00022980"/>
    </source>
</evidence>
<dbReference type="InterPro" id="IPR036394">
    <property type="entry name" value="Ribosomal_uL22_sf"/>
</dbReference>
<accession>A0ABR5SDK8</accession>
<evidence type="ECO:0000256" key="3">
    <source>
        <dbReference type="ARBA" id="ARBA00022884"/>
    </source>
</evidence>
<proteinExistence type="inferred from homology"/>
<dbReference type="PANTHER" id="PTHR13501:SF8">
    <property type="entry name" value="LARGE RIBOSOMAL SUBUNIT PROTEIN UL22M"/>
    <property type="match status" value="1"/>
</dbReference>
<gene>
    <name evidence="7 11" type="primary">rplV</name>
    <name evidence="11" type="ORF">ASN18_2215</name>
</gene>
<protein>
    <recommendedName>
        <fullName evidence="6 7">Large ribosomal subunit protein uL22</fullName>
    </recommendedName>
</protein>
<reference evidence="11 12" key="1">
    <citation type="submission" date="2015-11" db="EMBL/GenBank/DDBJ databases">
        <authorList>
            <person name="Lin W."/>
        </authorList>
    </citation>
    <scope>NUCLEOTIDE SEQUENCE [LARGE SCALE GENOMIC DNA]</scope>
    <source>
        <strain evidence="11 12">HCH-1</strain>
    </source>
</reference>
<comment type="function">
    <text evidence="7 10">This protein binds specifically to 23S rRNA; its binding is stimulated by other ribosomal proteins, e.g., L4, L17, and L20. It is important during the early stages of 50S assembly. It makes multiple contacts with different domains of the 23S rRNA in the assembled 50S subunit and ribosome.</text>
</comment>
<evidence type="ECO:0000256" key="8">
    <source>
        <dbReference type="RuleBase" id="RU004005"/>
    </source>
</evidence>
<evidence type="ECO:0000256" key="10">
    <source>
        <dbReference type="RuleBase" id="RU004008"/>
    </source>
</evidence>
<dbReference type="PANTHER" id="PTHR13501">
    <property type="entry name" value="CHLOROPLAST 50S RIBOSOMAL PROTEIN L22-RELATED"/>
    <property type="match status" value="1"/>
</dbReference>
<dbReference type="PROSITE" id="PS00464">
    <property type="entry name" value="RIBOSOMAL_L22"/>
    <property type="match status" value="1"/>
</dbReference>
<keyword evidence="3 7" id="KW-0694">RNA-binding</keyword>
<dbReference type="RefSeq" id="WP_085052818.1">
    <property type="nucleotide sequence ID" value="NZ_LNQR01000078.1"/>
</dbReference>
<organism evidence="11 12">
    <name type="scientific">Candidatus Magnetominusculus xianensis</name>
    <dbReference type="NCBI Taxonomy" id="1748249"/>
    <lineage>
        <taxon>Bacteria</taxon>
        <taxon>Pseudomonadati</taxon>
        <taxon>Nitrospirota</taxon>
        <taxon>Nitrospiria</taxon>
        <taxon>Nitrospirales</taxon>
        <taxon>Nitrospiraceae</taxon>
        <taxon>Candidatus Magnetominusculus</taxon>
    </lineage>
</organism>
<evidence type="ECO:0000313" key="12">
    <source>
        <dbReference type="Proteomes" id="UP000060487"/>
    </source>
</evidence>
<comment type="similarity">
    <text evidence="1 7 8">Belongs to the universal ribosomal protein uL22 family.</text>
</comment>
<dbReference type="Gene3D" id="3.90.470.10">
    <property type="entry name" value="Ribosomal protein L22/L17"/>
    <property type="match status" value="1"/>
</dbReference>
<evidence type="ECO:0000256" key="1">
    <source>
        <dbReference type="ARBA" id="ARBA00009451"/>
    </source>
</evidence>
<name>A0ABR5SDK8_9BACT</name>
<keyword evidence="4 7" id="KW-0689">Ribosomal protein</keyword>
<dbReference type="EMBL" id="LNQR01000078">
    <property type="protein sequence ID" value="KWT83399.1"/>
    <property type="molecule type" value="Genomic_DNA"/>
</dbReference>
<keyword evidence="12" id="KW-1185">Reference proteome</keyword>
<evidence type="ECO:0000313" key="11">
    <source>
        <dbReference type="EMBL" id="KWT83399.1"/>
    </source>
</evidence>
<comment type="caution">
    <text evidence="11">The sequence shown here is derived from an EMBL/GenBank/DDBJ whole genome shotgun (WGS) entry which is preliminary data.</text>
</comment>
<keyword evidence="5 7" id="KW-0687">Ribonucleoprotein</keyword>
<evidence type="ECO:0000256" key="6">
    <source>
        <dbReference type="ARBA" id="ARBA00035207"/>
    </source>
</evidence>